<reference evidence="7" key="1">
    <citation type="submission" date="2020-07" db="EMBL/GenBank/DDBJ databases">
        <title>Huge and variable diversity of episymbiotic CPR bacteria and DPANN archaea in groundwater ecosystems.</title>
        <authorList>
            <person name="He C.Y."/>
            <person name="Keren R."/>
            <person name="Whittaker M."/>
            <person name="Farag I.F."/>
            <person name="Doudna J."/>
            <person name="Cate J.H.D."/>
            <person name="Banfield J.F."/>
        </authorList>
    </citation>
    <scope>NUCLEOTIDE SEQUENCE</scope>
    <source>
        <strain evidence="7">NC_groundwater_763_Ag_S-0.2um_68_21</strain>
    </source>
</reference>
<feature type="binding site" evidence="4">
    <location>
        <position position="138"/>
    </location>
    <ligand>
        <name>substrate</name>
    </ligand>
</feature>
<protein>
    <submittedName>
        <fullName evidence="7">CoA ester lyase</fullName>
    </submittedName>
</protein>
<feature type="binding site" evidence="4">
    <location>
        <position position="75"/>
    </location>
    <ligand>
        <name>substrate</name>
    </ligand>
</feature>
<dbReference type="InterPro" id="IPR040442">
    <property type="entry name" value="Pyrv_kinase-like_dom_sf"/>
</dbReference>
<evidence type="ECO:0000256" key="3">
    <source>
        <dbReference type="ARBA" id="ARBA00022842"/>
    </source>
</evidence>
<keyword evidence="2 5" id="KW-0479">Metal-binding</keyword>
<gene>
    <name evidence="7" type="ORF">HYZ11_14345</name>
</gene>
<feature type="binding site" evidence="5">
    <location>
        <position position="138"/>
    </location>
    <ligand>
        <name>Mg(2+)</name>
        <dbReference type="ChEBI" id="CHEBI:18420"/>
    </ligand>
</feature>
<keyword evidence="7" id="KW-0456">Lyase</keyword>
<dbReference type="EMBL" id="JACPUR010000035">
    <property type="protein sequence ID" value="MBI3128781.1"/>
    <property type="molecule type" value="Genomic_DNA"/>
</dbReference>
<comment type="caution">
    <text evidence="7">The sequence shown here is derived from an EMBL/GenBank/DDBJ whole genome shotgun (WGS) entry which is preliminary data.</text>
</comment>
<dbReference type="PANTHER" id="PTHR32308:SF0">
    <property type="entry name" value="HPCH_HPAI ALDOLASE_CITRATE LYASE DOMAIN-CONTAINING PROTEIN"/>
    <property type="match status" value="1"/>
</dbReference>
<dbReference type="InterPro" id="IPR015813">
    <property type="entry name" value="Pyrv/PenolPyrv_kinase-like_dom"/>
</dbReference>
<feature type="binding site" evidence="5">
    <location>
        <position position="168"/>
    </location>
    <ligand>
        <name>Mg(2+)</name>
        <dbReference type="ChEBI" id="CHEBI:18420"/>
    </ligand>
</feature>
<evidence type="ECO:0000256" key="5">
    <source>
        <dbReference type="PIRSR" id="PIRSR015582-2"/>
    </source>
</evidence>
<organism evidence="7 8">
    <name type="scientific">Tectimicrobiota bacterium</name>
    <dbReference type="NCBI Taxonomy" id="2528274"/>
    <lineage>
        <taxon>Bacteria</taxon>
        <taxon>Pseudomonadati</taxon>
        <taxon>Nitrospinota/Tectimicrobiota group</taxon>
        <taxon>Candidatus Tectimicrobiota</taxon>
    </lineage>
</organism>
<dbReference type="Proteomes" id="UP000782312">
    <property type="component" value="Unassembled WGS sequence"/>
</dbReference>
<dbReference type="SUPFAM" id="SSF51621">
    <property type="entry name" value="Phosphoenolpyruvate/pyruvate domain"/>
    <property type="match status" value="1"/>
</dbReference>
<evidence type="ECO:0000256" key="1">
    <source>
        <dbReference type="ARBA" id="ARBA00001946"/>
    </source>
</evidence>
<dbReference type="GO" id="GO:0000287">
    <property type="term" value="F:magnesium ion binding"/>
    <property type="evidence" value="ECO:0007669"/>
    <property type="project" value="TreeGrafter"/>
</dbReference>
<evidence type="ECO:0000256" key="4">
    <source>
        <dbReference type="PIRSR" id="PIRSR015582-1"/>
    </source>
</evidence>
<dbReference type="PIRSF" id="PIRSF015582">
    <property type="entry name" value="Cit_lyase_B"/>
    <property type="match status" value="1"/>
</dbReference>
<name>A0A932I3R1_UNCTE</name>
<dbReference type="GO" id="GO:0016829">
    <property type="term" value="F:lyase activity"/>
    <property type="evidence" value="ECO:0007669"/>
    <property type="project" value="UniProtKB-KW"/>
</dbReference>
<dbReference type="GO" id="GO:0006107">
    <property type="term" value="P:oxaloacetate metabolic process"/>
    <property type="evidence" value="ECO:0007669"/>
    <property type="project" value="TreeGrafter"/>
</dbReference>
<feature type="domain" description="HpcH/HpaI aldolase/citrate lyase" evidence="6">
    <location>
        <begin position="11"/>
        <end position="237"/>
    </location>
</feature>
<sequence length="303" mass="31913">MARPLVTTPLRSMLFTPGSNEKMVAKAPSSGADGALYDLEDSVAPAQKQKARELVAQAIPGLKKAPGAPLTTLVRVNAVETGMLEKDLEAVAVAGLDAIFLPKPESAADARTADAILTRLEKDRSLEAGGIGIILQIESAKGVVNCYEMCTAVPRVVGINFGSAEDADLCRDLGATWSPDGVTLLYARSKALTDARAAGMPHPTDGVYMRLDDEAGCRADAALARQLGYTGKAAIHPKQIAIFNEVFSPSPAEVDYYEGMMQALGEGTKAGLGAVTYKGKMVDVAMAKHAERVLARARTIKGR</sequence>
<dbReference type="Pfam" id="PF03328">
    <property type="entry name" value="HpcH_HpaI"/>
    <property type="match status" value="1"/>
</dbReference>
<dbReference type="InterPro" id="IPR005000">
    <property type="entry name" value="Aldolase/citrate-lyase_domain"/>
</dbReference>
<dbReference type="Gene3D" id="3.20.20.60">
    <property type="entry name" value="Phosphoenolpyruvate-binding domains"/>
    <property type="match status" value="1"/>
</dbReference>
<evidence type="ECO:0000313" key="7">
    <source>
        <dbReference type="EMBL" id="MBI3128781.1"/>
    </source>
</evidence>
<proteinExistence type="predicted"/>
<dbReference type="AlphaFoldDB" id="A0A932I3R1"/>
<keyword evidence="3 5" id="KW-0460">Magnesium</keyword>
<evidence type="ECO:0000313" key="8">
    <source>
        <dbReference type="Proteomes" id="UP000782312"/>
    </source>
</evidence>
<comment type="cofactor">
    <cofactor evidence="1">
        <name>Mg(2+)</name>
        <dbReference type="ChEBI" id="CHEBI:18420"/>
    </cofactor>
</comment>
<evidence type="ECO:0000259" key="6">
    <source>
        <dbReference type="Pfam" id="PF03328"/>
    </source>
</evidence>
<dbReference type="PANTHER" id="PTHR32308">
    <property type="entry name" value="LYASE BETA SUBUNIT, PUTATIVE (AFU_ORTHOLOGUE AFUA_4G13030)-RELATED"/>
    <property type="match status" value="1"/>
</dbReference>
<evidence type="ECO:0000256" key="2">
    <source>
        <dbReference type="ARBA" id="ARBA00022723"/>
    </source>
</evidence>
<accession>A0A932I3R1</accession>
<dbReference type="InterPro" id="IPR011206">
    <property type="entry name" value="Citrate_lyase_beta/mcl1/mcl2"/>
</dbReference>